<evidence type="ECO:0000313" key="1">
    <source>
        <dbReference type="EMBL" id="PMM60904.1"/>
    </source>
</evidence>
<name>A0A855IUE5_9VIBR</name>
<organism evidence="1 2">
    <name type="scientific">Vibrio lentus</name>
    <dbReference type="NCBI Taxonomy" id="136468"/>
    <lineage>
        <taxon>Bacteria</taxon>
        <taxon>Pseudomonadati</taxon>
        <taxon>Pseudomonadota</taxon>
        <taxon>Gammaproteobacteria</taxon>
        <taxon>Vibrionales</taxon>
        <taxon>Vibrionaceae</taxon>
        <taxon>Vibrio</taxon>
    </lineage>
</organism>
<dbReference type="RefSeq" id="WP_102554718.1">
    <property type="nucleotide sequence ID" value="NZ_MCZJ01000008.1"/>
</dbReference>
<proteinExistence type="predicted"/>
<dbReference type="AlphaFoldDB" id="A0A855IUE5"/>
<comment type="caution">
    <text evidence="1">The sequence shown here is derived from an EMBL/GenBank/DDBJ whole genome shotgun (WGS) entry which is preliminary data.</text>
</comment>
<gene>
    <name evidence="1" type="ORF">BCT50_18870</name>
</gene>
<dbReference type="EMBL" id="MCZJ01000008">
    <property type="protein sequence ID" value="PMM60904.1"/>
    <property type="molecule type" value="Genomic_DNA"/>
</dbReference>
<dbReference type="Proteomes" id="UP000235554">
    <property type="component" value="Unassembled WGS sequence"/>
</dbReference>
<accession>A0A855IUE5</accession>
<reference evidence="2" key="1">
    <citation type="submission" date="2016-07" db="EMBL/GenBank/DDBJ databases">
        <title>Nontailed viruses are major unrecognized killers of bacteria in the ocean.</title>
        <authorList>
            <person name="Kauffman K."/>
            <person name="Hussain F."/>
            <person name="Yang J."/>
            <person name="Arevalo P."/>
            <person name="Brown J."/>
            <person name="Cutler M."/>
            <person name="Kelly L."/>
            <person name="Polz M.F."/>
        </authorList>
    </citation>
    <scope>NUCLEOTIDE SEQUENCE [LARGE SCALE GENOMIC DNA]</scope>
    <source>
        <strain evidence="2">10N.261.48.A1</strain>
    </source>
</reference>
<sequence length="105" mass="12043">MRHHKPNIGWITLRVSSDDHGTHYRIFGLWSSGQWRLSSGADSVDTIEYINEESIYWPQRSSIYELDLNLEGNIPVSDKALLDKIITSAPSHYCVEVVTLKQIEI</sequence>
<evidence type="ECO:0000313" key="2">
    <source>
        <dbReference type="Proteomes" id="UP000235554"/>
    </source>
</evidence>
<protein>
    <submittedName>
        <fullName evidence="1">Uncharacterized protein</fullName>
    </submittedName>
</protein>